<protein>
    <submittedName>
        <fullName evidence="3">CHAT domain-protein</fullName>
    </submittedName>
</protein>
<evidence type="ECO:0000313" key="3">
    <source>
        <dbReference type="EMBL" id="KAK4031726.1"/>
    </source>
</evidence>
<keyword evidence="4" id="KW-1185">Reference proteome</keyword>
<reference evidence="4" key="1">
    <citation type="journal article" date="2023" name="Mol. Phylogenet. Evol.">
        <title>Genome-scale phylogeny and comparative genomics of the fungal order Sordariales.</title>
        <authorList>
            <person name="Hensen N."/>
            <person name="Bonometti L."/>
            <person name="Westerberg I."/>
            <person name="Brannstrom I.O."/>
            <person name="Guillou S."/>
            <person name="Cros-Aarteil S."/>
            <person name="Calhoun S."/>
            <person name="Haridas S."/>
            <person name="Kuo A."/>
            <person name="Mondo S."/>
            <person name="Pangilinan J."/>
            <person name="Riley R."/>
            <person name="LaButti K."/>
            <person name="Andreopoulos B."/>
            <person name="Lipzen A."/>
            <person name="Chen C."/>
            <person name="Yan M."/>
            <person name="Daum C."/>
            <person name="Ng V."/>
            <person name="Clum A."/>
            <person name="Steindorff A."/>
            <person name="Ohm R.A."/>
            <person name="Martin F."/>
            <person name="Silar P."/>
            <person name="Natvig D.O."/>
            <person name="Lalanne C."/>
            <person name="Gautier V."/>
            <person name="Ament-Velasquez S.L."/>
            <person name="Kruys A."/>
            <person name="Hutchinson M.I."/>
            <person name="Powell A.J."/>
            <person name="Barry K."/>
            <person name="Miller A.N."/>
            <person name="Grigoriev I.V."/>
            <person name="Debuchy R."/>
            <person name="Gladieux P."/>
            <person name="Hiltunen Thoren M."/>
            <person name="Johannesson H."/>
        </authorList>
    </citation>
    <scope>NUCLEOTIDE SEQUENCE [LARGE SCALE GENOMIC DNA]</scope>
    <source>
        <strain evidence="4">CBS 284.82</strain>
    </source>
</reference>
<evidence type="ECO:0000313" key="4">
    <source>
        <dbReference type="Proteomes" id="UP001303115"/>
    </source>
</evidence>
<feature type="domain" description="CHAT" evidence="2">
    <location>
        <begin position="175"/>
        <end position="388"/>
    </location>
</feature>
<dbReference type="PRINTS" id="PR00364">
    <property type="entry name" value="DISEASERSIST"/>
</dbReference>
<evidence type="ECO:0000259" key="2">
    <source>
        <dbReference type="Pfam" id="PF12770"/>
    </source>
</evidence>
<dbReference type="Pfam" id="PF12770">
    <property type="entry name" value="CHAT"/>
    <property type="match status" value="1"/>
</dbReference>
<proteinExistence type="predicted"/>
<dbReference type="SUPFAM" id="SSF52540">
    <property type="entry name" value="P-loop containing nucleoside triphosphate hydrolases"/>
    <property type="match status" value="1"/>
</dbReference>
<comment type="caution">
    <text evidence="3">The sequence shown here is derived from an EMBL/GenBank/DDBJ whole genome shotgun (WGS) entry which is preliminary data.</text>
</comment>
<dbReference type="InterPro" id="IPR027417">
    <property type="entry name" value="P-loop_NTPase"/>
</dbReference>
<dbReference type="Proteomes" id="UP001303115">
    <property type="component" value="Unassembled WGS sequence"/>
</dbReference>
<evidence type="ECO:0000256" key="1">
    <source>
        <dbReference type="SAM" id="MobiDB-lite"/>
    </source>
</evidence>
<dbReference type="Gene3D" id="3.40.50.300">
    <property type="entry name" value="P-loop containing nucleotide triphosphate hydrolases"/>
    <property type="match status" value="1"/>
</dbReference>
<dbReference type="EMBL" id="MU854717">
    <property type="protein sequence ID" value="KAK4031726.1"/>
    <property type="molecule type" value="Genomic_DNA"/>
</dbReference>
<feature type="region of interest" description="Disordered" evidence="1">
    <location>
        <begin position="1179"/>
        <end position="1201"/>
    </location>
</feature>
<accession>A0AAN6P4S0</accession>
<feature type="compositionally biased region" description="Gly residues" evidence="1">
    <location>
        <begin position="1185"/>
        <end position="1198"/>
    </location>
</feature>
<gene>
    <name evidence="3" type="ORF">C8A01DRAFT_41826</name>
</gene>
<name>A0AAN6P4S0_9PEZI</name>
<organism evidence="3 4">
    <name type="scientific">Parachaetomium inaequale</name>
    <dbReference type="NCBI Taxonomy" id="2588326"/>
    <lineage>
        <taxon>Eukaryota</taxon>
        <taxon>Fungi</taxon>
        <taxon>Dikarya</taxon>
        <taxon>Ascomycota</taxon>
        <taxon>Pezizomycotina</taxon>
        <taxon>Sordariomycetes</taxon>
        <taxon>Sordariomycetidae</taxon>
        <taxon>Sordariales</taxon>
        <taxon>Chaetomiaceae</taxon>
        <taxon>Parachaetomium</taxon>
    </lineage>
</organism>
<dbReference type="InterPro" id="IPR024983">
    <property type="entry name" value="CHAT_dom"/>
</dbReference>
<sequence length="1455" mass="160419">MSITLCVDELNFVPGNTARASAAPTPLAHWNIEVSDGSKSARMKLRDPSSTLADQGLPGLGPEETIAWYLDEHIDKPFETTKSGTAAALLRNYGRNLASQIAAGNLVPNDGHLQLQIVTPRRTEKSPESLGPSLQQLHWEVLEDVSVWPDGSRLTKVSVVRSLGGVDTCTPSAGDTANPPANKAFRILLVVGRPNVEHGAEYQLVAKTLTSIVDHLSNTGQGEAMTSLHILRPPTWHAFQDHLRKAPHRYDLVHFDMKGKIQSIDGSLTAVLEFCQPDSTSPFKMRGDDRGAAEVCLELAKARVQTVVLNACDSASFRACGSGTNLAELLMSSGDTIQSVLAMAYKVSEEAVEIFTGAFYRSLLVERASIEEATYNGRLALLHNRSRRASYMRHVTLSDYVVPVLYGSKLSYHGPAAAAFAVAEPMGGIFASAGRMAASVMTRAASAVGWATRAGDSPRVPQALVGRDYDLLSLEAGLSALSMVLLHGQGGVGKTELLRYACRFWTSTSWITAAAYIDFDQQRACPHKSMEAIAKSIASQLGLGPGDSSVPGVLKKLRTGKYLVVFDSAEVFETDGFLPIDSIRGKCSKDLASQLQDFIDKATKGGSKAMVIVASRLDTTTIARVPSNQYKYPLTGLSVLASVRLVQNLAFKPGHEIPPVLLRRENIDMLRRAAILLEGNPVALRLIVPELRHANYDCEVLFDNLLHGVCTTLPRHRLSAPSRFERSMDLVWKLEPYDVSKLAAFWNLMPKDLTMFDAFWATYTVFDLAVEHWLSEELCHMISESSRAQLMRALWPDVERRLIQVGVLSHGTIGRKDEEDMPCYHIHPAFTLRSRALLSEEAWNRARFAFVRAARLWYSHDNSPAPPWTHVAWDLSGHHQHEDHLHNWRAMALAWCVRDTDFSPDSFPESGRLFDCVYLLNAGLAPVLPRLGRLLAPHLATYLLHLHARVDSLPPPGQALTDHDLSSILTYSYELWRIETDVLKSPPARRAAIIERALGVFERWKASTATRRPPRALPAELCYQQLLYAAAITAQDAGDLARAKALYATHLAASPTTTDAAVLCFIRVWQLYSLNGWASCVVRGAMRNGSLDMGMVQEGWRGVLDALARPGKKLRPGQLMGRMVEVLRAHRGVVESQTVRDQLWFALEREPDAVRIFGWLARELLDKPMLELLAEASLPSRGVGPEEGGSGVVPGPGNDGSASVRTRMDLWLEKLANMSESVRVKKRKEQRGNAPGPDARLAASLTVDAESLMRLLAGDIAGAEAASEAEMAKEELSSATSTGWERSAELHLRMYGLAVREAAEPDYKKGLTHLKEWWRLHPEGRMTPRAQYDALVDFLRCYHGLGRVEDAARAAIELVQVAGRMIPADCREGNLEATHRSLYLTIFGLGKLHIFLNPRVVVSGSPSVAGLAPVERARIHQIMKQAEERWMERERIKQVLRGVKELGELLDIMGE</sequence>